<dbReference type="EMBL" id="JBEHGX010000004">
    <property type="protein sequence ID" value="MER0125906.1"/>
    <property type="molecule type" value="Genomic_DNA"/>
</dbReference>
<accession>A0ABV1PM55</accession>
<comment type="caution">
    <text evidence="1">The sequence shown here is derived from an EMBL/GenBank/DDBJ whole genome shotgun (WGS) entry which is preliminary data.</text>
</comment>
<evidence type="ECO:0000313" key="1">
    <source>
        <dbReference type="EMBL" id="MER0125906.1"/>
    </source>
</evidence>
<gene>
    <name evidence="1" type="ORF">ABQG75_09215</name>
</gene>
<evidence type="ECO:0000313" key="2">
    <source>
        <dbReference type="Proteomes" id="UP001447374"/>
    </source>
</evidence>
<sequence length="94" mass="10352">MGMMLFGLTVKDGMKGFLHERESVSHISIPRWLLTESSPRTWRCFLSRLEYKPAAPNLTASKASGSALKVKLIGVKGSPTPKWSISASADVQEF</sequence>
<keyword evidence="2" id="KW-1185">Reference proteome</keyword>
<name>A0ABV1PM55_9ENTR</name>
<organism evidence="1 2">
    <name type="scientific">Franconibacter daqui</name>
    <dbReference type="NCBI Taxonomy" id="2047724"/>
    <lineage>
        <taxon>Bacteria</taxon>
        <taxon>Pseudomonadati</taxon>
        <taxon>Pseudomonadota</taxon>
        <taxon>Gammaproteobacteria</taxon>
        <taxon>Enterobacterales</taxon>
        <taxon>Enterobacteriaceae</taxon>
        <taxon>Franconibacter</taxon>
    </lineage>
</organism>
<proteinExistence type="predicted"/>
<reference evidence="1 2" key="1">
    <citation type="submission" date="2024-06" db="EMBL/GenBank/DDBJ databases">
        <title>Fanconibacter daqui strain Q02 whole shotgun sequencing project.</title>
        <authorList>
            <person name="Rodrigues J.W.A."/>
            <person name="Viana L.C."/>
            <person name="Vieira E.C."/>
            <person name="Souza F.O.L."/>
            <person name="Alegria O.C."/>
            <person name="Patroca S."/>
            <person name="Cruz A.C.R."/>
            <person name="Nunes A.R.C."/>
        </authorList>
    </citation>
    <scope>NUCLEOTIDE SEQUENCE [LARGE SCALE GENOMIC DNA]</scope>
    <source>
        <strain evidence="1 2">Q02</strain>
    </source>
</reference>
<dbReference type="RefSeq" id="WP_349951106.1">
    <property type="nucleotide sequence ID" value="NZ_JBEHGX010000004.1"/>
</dbReference>
<protein>
    <submittedName>
        <fullName evidence="1">Uncharacterized protein</fullName>
    </submittedName>
</protein>
<dbReference type="Proteomes" id="UP001447374">
    <property type="component" value="Unassembled WGS sequence"/>
</dbReference>